<dbReference type="PROSITE" id="PS50950">
    <property type="entry name" value="ZF_THAP"/>
    <property type="match status" value="1"/>
</dbReference>
<protein>
    <recommendedName>
        <fullName evidence="8">THAP-type domain-containing protein</fullName>
    </recommendedName>
</protein>
<evidence type="ECO:0000256" key="7">
    <source>
        <dbReference type="SAM" id="Coils"/>
    </source>
</evidence>
<gene>
    <name evidence="9" type="ORF">SNE40_020723</name>
</gene>
<keyword evidence="4" id="KW-0862">Zinc</keyword>
<evidence type="ECO:0000256" key="3">
    <source>
        <dbReference type="ARBA" id="ARBA00022771"/>
    </source>
</evidence>
<keyword evidence="3 6" id="KW-0863">Zinc-finger</keyword>
<evidence type="ECO:0000256" key="2">
    <source>
        <dbReference type="ARBA" id="ARBA00022723"/>
    </source>
</evidence>
<keyword evidence="10" id="KW-1185">Reference proteome</keyword>
<sequence length="366" mass="42849">MPDSCCAIGCQNRRTCSLKTLGLPFYNIPSRNTPIDKRRRFEWIKALRREDWKHWPDNKISKQKVCGQHFVSGRRSEDSNDIDWVPTKFVYNKDAEKSATKKRKIRTRYCHINDKRLKNELPSFQESADPGKTDDVIDDITETEKLTESEKEVLKLKETIKSLQNELTERNKKMFYLQKENEMLKGEKSRHRFGYNKIKDIDKTVNFYTGVPTSAVFDWLLDLIKDSVKLFHSSLSCEDHLLIVLMKLKLGLMNRDLAYRFDVPECTISKIYRLWLTVLAGYMKHLIVWPDRVTIRQNLPECFARKYRDCVCIIDCSEIFIERPSCLTPRAQSWSNYKHNNTVKYLIGISPAGAVSFLSEGWGGVR</sequence>
<comment type="cofactor">
    <cofactor evidence="1">
        <name>a divalent metal cation</name>
        <dbReference type="ChEBI" id="CHEBI:60240"/>
    </cofactor>
</comment>
<dbReference type="InterPro" id="IPR027806">
    <property type="entry name" value="HARBI1_dom"/>
</dbReference>
<keyword evidence="5 6" id="KW-0238">DNA-binding</keyword>
<dbReference type="SUPFAM" id="SSF57716">
    <property type="entry name" value="Glucocorticoid receptor-like (DNA-binding domain)"/>
    <property type="match status" value="1"/>
</dbReference>
<evidence type="ECO:0000259" key="8">
    <source>
        <dbReference type="PROSITE" id="PS50950"/>
    </source>
</evidence>
<organism evidence="9 10">
    <name type="scientific">Patella caerulea</name>
    <name type="common">Rayed Mediterranean limpet</name>
    <dbReference type="NCBI Taxonomy" id="87958"/>
    <lineage>
        <taxon>Eukaryota</taxon>
        <taxon>Metazoa</taxon>
        <taxon>Spiralia</taxon>
        <taxon>Lophotrochozoa</taxon>
        <taxon>Mollusca</taxon>
        <taxon>Gastropoda</taxon>
        <taxon>Patellogastropoda</taxon>
        <taxon>Patelloidea</taxon>
        <taxon>Patellidae</taxon>
        <taxon>Patella</taxon>
    </lineage>
</organism>
<evidence type="ECO:0000313" key="9">
    <source>
        <dbReference type="EMBL" id="KAK6169730.1"/>
    </source>
</evidence>
<proteinExistence type="predicted"/>
<name>A0AAN8J4W8_PATCE</name>
<keyword evidence="7" id="KW-0175">Coiled coil</keyword>
<dbReference type="EMBL" id="JAZGQO010000015">
    <property type="protein sequence ID" value="KAK6169730.1"/>
    <property type="molecule type" value="Genomic_DNA"/>
</dbReference>
<keyword evidence="2" id="KW-0479">Metal-binding</keyword>
<evidence type="ECO:0000256" key="1">
    <source>
        <dbReference type="ARBA" id="ARBA00001968"/>
    </source>
</evidence>
<dbReference type="InterPro" id="IPR027805">
    <property type="entry name" value="Transposase_HTH_dom"/>
</dbReference>
<evidence type="ECO:0000313" key="10">
    <source>
        <dbReference type="Proteomes" id="UP001347796"/>
    </source>
</evidence>
<evidence type="ECO:0000256" key="4">
    <source>
        <dbReference type="ARBA" id="ARBA00022833"/>
    </source>
</evidence>
<feature type="domain" description="THAP-type" evidence="8">
    <location>
        <begin position="1"/>
        <end position="89"/>
    </location>
</feature>
<feature type="coiled-coil region" evidence="7">
    <location>
        <begin position="146"/>
        <end position="173"/>
    </location>
</feature>
<evidence type="ECO:0000256" key="6">
    <source>
        <dbReference type="PROSITE-ProRule" id="PRU00309"/>
    </source>
</evidence>
<dbReference type="Pfam" id="PF05485">
    <property type="entry name" value="THAP"/>
    <property type="match status" value="1"/>
</dbReference>
<dbReference type="SMART" id="SM00980">
    <property type="entry name" value="THAP"/>
    <property type="match status" value="1"/>
</dbReference>
<dbReference type="PANTHER" id="PTHR23080">
    <property type="entry name" value="THAP DOMAIN PROTEIN"/>
    <property type="match status" value="1"/>
</dbReference>
<reference evidence="9 10" key="1">
    <citation type="submission" date="2024-01" db="EMBL/GenBank/DDBJ databases">
        <title>The genome of the rayed Mediterranean limpet Patella caerulea (Linnaeus, 1758).</title>
        <authorList>
            <person name="Anh-Thu Weber A."/>
            <person name="Halstead-Nussloch G."/>
        </authorList>
    </citation>
    <scope>NUCLEOTIDE SEQUENCE [LARGE SCALE GENOMIC DNA]</scope>
    <source>
        <strain evidence="9">AATW-2023a</strain>
        <tissue evidence="9">Whole specimen</tissue>
    </source>
</reference>
<evidence type="ECO:0000256" key="5">
    <source>
        <dbReference type="ARBA" id="ARBA00023125"/>
    </source>
</evidence>
<accession>A0AAN8J4W8</accession>
<dbReference type="Pfam" id="PF13359">
    <property type="entry name" value="DDE_Tnp_4"/>
    <property type="match status" value="1"/>
</dbReference>
<dbReference type="AlphaFoldDB" id="A0AAN8J4W8"/>
<dbReference type="Pfam" id="PF13613">
    <property type="entry name" value="HTH_Tnp_4"/>
    <property type="match status" value="1"/>
</dbReference>
<dbReference type="Proteomes" id="UP001347796">
    <property type="component" value="Unassembled WGS sequence"/>
</dbReference>
<dbReference type="GO" id="GO:0003677">
    <property type="term" value="F:DNA binding"/>
    <property type="evidence" value="ECO:0007669"/>
    <property type="project" value="UniProtKB-UniRule"/>
</dbReference>
<dbReference type="GO" id="GO:0008270">
    <property type="term" value="F:zinc ion binding"/>
    <property type="evidence" value="ECO:0007669"/>
    <property type="project" value="UniProtKB-KW"/>
</dbReference>
<dbReference type="InterPro" id="IPR006612">
    <property type="entry name" value="THAP_Znf"/>
</dbReference>
<comment type="caution">
    <text evidence="9">The sequence shown here is derived from an EMBL/GenBank/DDBJ whole genome shotgun (WGS) entry which is preliminary data.</text>
</comment>